<evidence type="ECO:0000313" key="3">
    <source>
        <dbReference type="EMBL" id="CAB4268216.1"/>
    </source>
</evidence>
<dbReference type="Pfam" id="PF23247">
    <property type="entry name" value="LRR_RPS2"/>
    <property type="match status" value="1"/>
</dbReference>
<dbReference type="InterPro" id="IPR057135">
    <property type="entry name" value="At4g27190-like_LRR"/>
</dbReference>
<dbReference type="EMBL" id="CAEKDK010000002">
    <property type="protein sequence ID" value="CAB4268216.1"/>
    <property type="molecule type" value="Genomic_DNA"/>
</dbReference>
<feature type="domain" description="Disease resistance protein At4g27190-like leucine-rich repeats" evidence="2">
    <location>
        <begin position="87"/>
        <end position="153"/>
    </location>
</feature>
<dbReference type="InterPro" id="IPR032675">
    <property type="entry name" value="LRR_dom_sf"/>
</dbReference>
<dbReference type="InterPro" id="IPR050905">
    <property type="entry name" value="Plant_NBS-LRR"/>
</dbReference>
<name>A0A6J5TVV3_PRUAR</name>
<sequence>MPAYLFENSLMLRGDVKEYLEIGAVRYFLKQSEDLVLFYTYNLKYVIEELDGQGGFQHLKVLSIMCDDNIEYLMNGMNWTPGGQPAFPILKSATFNNVHKLKFVCCGKLLDKRSFTNLRSIAINNCDELKYVFSVSIAQNLVQLQSLTVENCAKVEEIISKERMEDDNASHRISFPRLTFWSFIFYQSSVVSTRETNGTPPMRT</sequence>
<dbReference type="Gene3D" id="3.80.10.10">
    <property type="entry name" value="Ribonuclease Inhibitor"/>
    <property type="match status" value="1"/>
</dbReference>
<reference evidence="3 4" key="1">
    <citation type="submission" date="2020-05" db="EMBL/GenBank/DDBJ databases">
        <authorList>
            <person name="Campoy J."/>
            <person name="Schneeberger K."/>
            <person name="Spophaly S."/>
        </authorList>
    </citation>
    <scope>NUCLEOTIDE SEQUENCE [LARGE SCALE GENOMIC DNA]</scope>
    <source>
        <strain evidence="3">PruArmRojPasFocal</strain>
    </source>
</reference>
<accession>A0A6J5TVV3</accession>
<proteinExistence type="predicted"/>
<dbReference type="Proteomes" id="UP000507222">
    <property type="component" value="Unassembled WGS sequence"/>
</dbReference>
<dbReference type="PANTHER" id="PTHR33463:SF203">
    <property type="entry name" value="AAA+ ATPASE DOMAIN-CONTAINING PROTEIN"/>
    <property type="match status" value="1"/>
</dbReference>
<organism evidence="3 4">
    <name type="scientific">Prunus armeniaca</name>
    <name type="common">Apricot</name>
    <name type="synonym">Armeniaca vulgaris</name>
    <dbReference type="NCBI Taxonomy" id="36596"/>
    <lineage>
        <taxon>Eukaryota</taxon>
        <taxon>Viridiplantae</taxon>
        <taxon>Streptophyta</taxon>
        <taxon>Embryophyta</taxon>
        <taxon>Tracheophyta</taxon>
        <taxon>Spermatophyta</taxon>
        <taxon>Magnoliopsida</taxon>
        <taxon>eudicotyledons</taxon>
        <taxon>Gunneridae</taxon>
        <taxon>Pentapetalae</taxon>
        <taxon>rosids</taxon>
        <taxon>fabids</taxon>
        <taxon>Rosales</taxon>
        <taxon>Rosaceae</taxon>
        <taxon>Amygdaloideae</taxon>
        <taxon>Amygdaleae</taxon>
        <taxon>Prunus</taxon>
    </lineage>
</organism>
<protein>
    <recommendedName>
        <fullName evidence="2">Disease resistance protein At4g27190-like leucine-rich repeats domain-containing protein</fullName>
    </recommendedName>
</protein>
<keyword evidence="1" id="KW-0611">Plant defense</keyword>
<dbReference type="AlphaFoldDB" id="A0A6J5TVV3"/>
<evidence type="ECO:0000313" key="4">
    <source>
        <dbReference type="Proteomes" id="UP000507222"/>
    </source>
</evidence>
<evidence type="ECO:0000259" key="2">
    <source>
        <dbReference type="Pfam" id="PF23247"/>
    </source>
</evidence>
<dbReference type="PANTHER" id="PTHR33463">
    <property type="entry name" value="NB-ARC DOMAIN-CONTAINING PROTEIN-RELATED"/>
    <property type="match status" value="1"/>
</dbReference>
<gene>
    <name evidence="3" type="ORF">CURHAP_LOCUS11366</name>
</gene>
<evidence type="ECO:0000256" key="1">
    <source>
        <dbReference type="ARBA" id="ARBA00022821"/>
    </source>
</evidence>